<feature type="region of interest" description="Disordered" evidence="1">
    <location>
        <begin position="115"/>
        <end position="289"/>
    </location>
</feature>
<feature type="region of interest" description="Disordered" evidence="1">
    <location>
        <begin position="1"/>
        <end position="100"/>
    </location>
</feature>
<evidence type="ECO:0000313" key="2">
    <source>
        <dbReference type="EMBL" id="VUF10753.1"/>
    </source>
</evidence>
<feature type="compositionally biased region" description="Low complexity" evidence="1">
    <location>
        <begin position="19"/>
        <end position="28"/>
    </location>
</feature>
<dbReference type="EMBL" id="CABFVH010000001">
    <property type="protein sequence ID" value="VUF10753.1"/>
    <property type="molecule type" value="Genomic_DNA"/>
</dbReference>
<evidence type="ECO:0000256" key="1">
    <source>
        <dbReference type="SAM" id="MobiDB-lite"/>
    </source>
</evidence>
<feature type="compositionally biased region" description="Low complexity" evidence="1">
    <location>
        <begin position="35"/>
        <end position="58"/>
    </location>
</feature>
<feature type="compositionally biased region" description="Low complexity" evidence="1">
    <location>
        <begin position="117"/>
        <end position="142"/>
    </location>
</feature>
<name>A0A564FRE8_9HYPH</name>
<dbReference type="AlphaFoldDB" id="A0A564FRE8"/>
<evidence type="ECO:0000313" key="3">
    <source>
        <dbReference type="Proteomes" id="UP000401717"/>
    </source>
</evidence>
<feature type="compositionally biased region" description="Basic residues" evidence="1">
    <location>
        <begin position="208"/>
        <end position="217"/>
    </location>
</feature>
<feature type="compositionally biased region" description="Polar residues" evidence="1">
    <location>
        <begin position="65"/>
        <end position="74"/>
    </location>
</feature>
<accession>A0A564FRE8</accession>
<feature type="compositionally biased region" description="Low complexity" evidence="1">
    <location>
        <begin position="154"/>
        <end position="164"/>
    </location>
</feature>
<sequence>MRPAASPALRRRSRRLLIRSRISASARPTANRPSAAIGTRRGAARAAKASASRVAETASAGRTMPTPSGPSSFDTARPIRSARPRASSRAPAGEPRIAPITVSRRVDMARFCAATQRRATSQPRPASARAAPARQRMAASSSVAGGRIQPGAMTRSGRGSCSGTTRRRKGRAAASSRGRVATRSRRQSSASAQRGMPRPSTRASARTCWRRAARQVRRIGSDSMPLRHRRASTPGPAEQARMRRFVQAHSRRRTAGKARQRTSRRRPPCAVPRQAPTLTARPPSDVSSYSSCVPAPALARLPVRGVGWLRMERRALFGPHSGFFAKWEERPARCRTRCQIFPSRPIW</sequence>
<organism evidence="2 3">
    <name type="scientific">Methylobacterium dankookense</name>
    <dbReference type="NCBI Taxonomy" id="560405"/>
    <lineage>
        <taxon>Bacteria</taxon>
        <taxon>Pseudomonadati</taxon>
        <taxon>Pseudomonadota</taxon>
        <taxon>Alphaproteobacteria</taxon>
        <taxon>Hyphomicrobiales</taxon>
        <taxon>Methylobacteriaceae</taxon>
        <taxon>Methylobacterium</taxon>
    </lineage>
</organism>
<feature type="compositionally biased region" description="Basic residues" evidence="1">
    <location>
        <begin position="9"/>
        <end position="18"/>
    </location>
</feature>
<proteinExistence type="predicted"/>
<feature type="compositionally biased region" description="Low complexity" evidence="1">
    <location>
        <begin position="76"/>
        <end position="92"/>
    </location>
</feature>
<gene>
    <name evidence="2" type="ORF">MTDSW087_00425</name>
</gene>
<feature type="compositionally biased region" description="Basic residues" evidence="1">
    <location>
        <begin position="242"/>
        <end position="267"/>
    </location>
</feature>
<reference evidence="2 3" key="1">
    <citation type="submission" date="2019-06" db="EMBL/GenBank/DDBJ databases">
        <authorList>
            <person name="Rodrigo-Torres L."/>
            <person name="Arahal R. D."/>
            <person name="Lucena T."/>
        </authorList>
    </citation>
    <scope>NUCLEOTIDE SEQUENCE [LARGE SCALE GENOMIC DNA]</scope>
    <source>
        <strain evidence="2 3">SW08-7</strain>
    </source>
</reference>
<protein>
    <submittedName>
        <fullName evidence="2">Uncharacterized protein</fullName>
    </submittedName>
</protein>
<dbReference type="Proteomes" id="UP000401717">
    <property type="component" value="Unassembled WGS sequence"/>
</dbReference>